<evidence type="ECO:0000313" key="2">
    <source>
        <dbReference type="Proteomes" id="UP000693839"/>
    </source>
</evidence>
<dbReference type="EMBL" id="MT732473">
    <property type="protein sequence ID" value="QQV91410.1"/>
    <property type="molecule type" value="Genomic_DNA"/>
</dbReference>
<dbReference type="Proteomes" id="UP000693839">
    <property type="component" value="Segment"/>
</dbReference>
<proteinExistence type="predicted"/>
<protein>
    <submittedName>
        <fullName evidence="1">Uncharacterized protein</fullName>
    </submittedName>
</protein>
<reference evidence="1" key="1">
    <citation type="submission" date="2020-07" db="EMBL/GenBank/DDBJ databases">
        <title>Highly diverse flavobacterial phages as mortality factor during North Sea spring blooms.</title>
        <authorList>
            <person name="Bartlau N."/>
            <person name="Wichels A."/>
            <person name="Krohne G."/>
            <person name="Adriaenssens E.M."/>
            <person name="Heins A."/>
            <person name="Fuchs B.M."/>
            <person name="Amann R."/>
            <person name="Moraru C."/>
        </authorList>
    </citation>
    <scope>NUCLEOTIDE SEQUENCE</scope>
</reference>
<accession>A0A8E4ZFW7</accession>
<evidence type="ECO:0000313" key="1">
    <source>
        <dbReference type="EMBL" id="QQV91410.1"/>
    </source>
</evidence>
<keyword evidence="2" id="KW-1185">Reference proteome</keyword>
<sequence length="187" mass="19568">MSQDTINTDNLDFCANTENVPGVSPMDIFACPVSEFLTIDKLPAKDAVTDLAAAATIVGPHTFEEGKGFFKISVLPETGMVESSAEGEKGSKSWANSFAGTLPNISAKSKGFLRKYQNVPMIFVIPQLNGDNVQLGSATSPAFMTEATPSTGAKAGDVVGVPLKFADVQGCPAPIYDGTITEFTPAV</sequence>
<gene>
    <name evidence="1" type="ORF">Leef1_44</name>
</gene>
<organism evidence="1 2">
    <name type="scientific">Polaribacter phage Leef_1</name>
    <dbReference type="NCBI Taxonomy" id="2745684"/>
    <lineage>
        <taxon>Viruses</taxon>
        <taxon>Duplodnaviria</taxon>
        <taxon>Heunggongvirae</taxon>
        <taxon>Uroviricota</taxon>
        <taxon>Caudoviricetes</taxon>
        <taxon>Helgolandviridae</taxon>
        <taxon>Leefvirus</taxon>
        <taxon>Leefvirus Leef</taxon>
    </lineage>
</organism>
<name>A0A8E4ZFW7_9CAUD</name>